<organism evidence="1">
    <name type="scientific">marine sediment metagenome</name>
    <dbReference type="NCBI Taxonomy" id="412755"/>
    <lineage>
        <taxon>unclassified sequences</taxon>
        <taxon>metagenomes</taxon>
        <taxon>ecological metagenomes</taxon>
    </lineage>
</organism>
<reference evidence="1" key="1">
    <citation type="journal article" date="2015" name="Nature">
        <title>Complex archaea that bridge the gap between prokaryotes and eukaryotes.</title>
        <authorList>
            <person name="Spang A."/>
            <person name="Saw J.H."/>
            <person name="Jorgensen S.L."/>
            <person name="Zaremba-Niedzwiedzka K."/>
            <person name="Martijn J."/>
            <person name="Lind A.E."/>
            <person name="van Eijk R."/>
            <person name="Schleper C."/>
            <person name="Guy L."/>
            <person name="Ettema T.J."/>
        </authorList>
    </citation>
    <scope>NUCLEOTIDE SEQUENCE</scope>
</reference>
<name>A0A0F9NQA5_9ZZZZ</name>
<protein>
    <submittedName>
        <fullName evidence="1">Uncharacterized protein</fullName>
    </submittedName>
</protein>
<dbReference type="EMBL" id="LAZR01003842">
    <property type="protein sequence ID" value="KKN14212.1"/>
    <property type="molecule type" value="Genomic_DNA"/>
</dbReference>
<gene>
    <name evidence="1" type="ORF">LCGC14_0998510</name>
</gene>
<sequence length="94" mass="10601">MFWDTHVMNAGIKLAEEHLGPQGRYIIGSDWNFRGVGLFTIEAGKFWFGDLNIPSEGKKLKVIAKGMKETLFVIPDSVVEERPIQERALLEVSP</sequence>
<accession>A0A0F9NQA5</accession>
<evidence type="ECO:0000313" key="1">
    <source>
        <dbReference type="EMBL" id="KKN14212.1"/>
    </source>
</evidence>
<dbReference type="AlphaFoldDB" id="A0A0F9NQA5"/>
<proteinExistence type="predicted"/>
<comment type="caution">
    <text evidence="1">The sequence shown here is derived from an EMBL/GenBank/DDBJ whole genome shotgun (WGS) entry which is preliminary data.</text>
</comment>